<gene>
    <name evidence="1" type="primary">wbbL</name>
    <name evidence="1" type="ORF">FVB9532_01352</name>
</gene>
<dbReference type="Proteomes" id="UP000356253">
    <property type="component" value="Unassembled WGS sequence"/>
</dbReference>
<evidence type="ECO:0000313" key="2">
    <source>
        <dbReference type="Proteomes" id="UP000356253"/>
    </source>
</evidence>
<dbReference type="EMBL" id="CABVMM010000004">
    <property type="protein sequence ID" value="VVV00087.1"/>
    <property type="molecule type" value="Genomic_DNA"/>
</dbReference>
<keyword evidence="1" id="KW-0808">Transferase</keyword>
<proteinExistence type="predicted"/>
<keyword evidence="2" id="KW-1185">Reference proteome</keyword>
<sequence>MEIAVVILNWNGKKLLKTFLPSVVKYSQGAQVYVADNASQDDSIAYVEENFPQLKIIQLQENGGYSKGYNQALQQLKEDIFILLNNDVEVTENWLAPILSKFKNSAETAIVQPKILSYQHKNHFDYAGASGGFLDSLGYPYCRGRLFNELEEDQEQYDNPIKISWASGACLAIRKPIFFETGMLDEDYFAHQEEIDLCWRASRLGYEIWVIPESKIYHLGGGTLHAMHPQKTFLNFRNSLFNLVKNLPGTKAFLFVFIRMVLDAIAGIKFLAERKPKHFIAILKAHKSFYLNLPKMLKKRKGNYNNQKYASLTSIVWQYFILKRRKYTDL</sequence>
<accession>A0AC61Y6F8</accession>
<protein>
    <submittedName>
        <fullName evidence="1">N-acetylglucosaminyl-diphospho-decaprenol L-rhamnosyltransferase</fullName>
        <ecNumber evidence="1">2.4.1.289</ecNumber>
    </submittedName>
</protein>
<keyword evidence="1" id="KW-0328">Glycosyltransferase</keyword>
<name>A0AC61Y6F8_9FLAO</name>
<organism evidence="1 2">
    <name type="scientific">Mesonia oceanica</name>
    <dbReference type="NCBI Taxonomy" id="2687242"/>
    <lineage>
        <taxon>Bacteria</taxon>
        <taxon>Pseudomonadati</taxon>
        <taxon>Bacteroidota</taxon>
        <taxon>Flavobacteriia</taxon>
        <taxon>Flavobacteriales</taxon>
        <taxon>Flavobacteriaceae</taxon>
        <taxon>Mesonia</taxon>
    </lineage>
</organism>
<dbReference type="EC" id="2.4.1.289" evidence="1"/>
<reference evidence="1" key="1">
    <citation type="submission" date="2019-09" db="EMBL/GenBank/DDBJ databases">
        <authorList>
            <person name="Rodrigo-Torres L."/>
            <person name="Arahal R. D."/>
            <person name="Lucena T."/>
        </authorList>
    </citation>
    <scope>NUCLEOTIDE SEQUENCE</scope>
    <source>
        <strain evidence="1">ISS653</strain>
    </source>
</reference>
<evidence type="ECO:0000313" key="1">
    <source>
        <dbReference type="EMBL" id="VVV00087.1"/>
    </source>
</evidence>
<comment type="caution">
    <text evidence="1">The sequence shown here is derived from an EMBL/GenBank/DDBJ whole genome shotgun (WGS) entry which is preliminary data.</text>
</comment>